<dbReference type="PANTHER" id="PTHR43130">
    <property type="entry name" value="ARAC-FAMILY TRANSCRIPTIONAL REGULATOR"/>
    <property type="match status" value="1"/>
</dbReference>
<feature type="transmembrane region" description="Helical" evidence="1">
    <location>
        <begin position="389"/>
        <end position="410"/>
    </location>
</feature>
<organism evidence="3 4">
    <name type="scientific">Actinokineospora spheciospongiae</name>
    <dbReference type="NCBI Taxonomy" id="909613"/>
    <lineage>
        <taxon>Bacteria</taxon>
        <taxon>Bacillati</taxon>
        <taxon>Actinomycetota</taxon>
        <taxon>Actinomycetes</taxon>
        <taxon>Pseudonocardiales</taxon>
        <taxon>Pseudonocardiaceae</taxon>
        <taxon>Actinokineospora</taxon>
    </lineage>
</organism>
<dbReference type="Pfam" id="PF01965">
    <property type="entry name" value="DJ-1_PfpI"/>
    <property type="match status" value="1"/>
</dbReference>
<dbReference type="Gene3D" id="3.40.50.880">
    <property type="match status" value="1"/>
</dbReference>
<proteinExistence type="predicted"/>
<sequence length="422" mass="43238">MRFRVLGGVVAATLFAGAAALGVTASMAEGFPEPPPGHWPATAPVPPDRLVVAVAVGATGSVAADVLAPYSVFAGSPRFGVRVVAQELSPVTLSGGLHVVPDNTFAQVDAPDVVVVPAVVDWAGPGEAALREWVARQADRGALVLGVCSGAKVLAEAGVLDGRSATTFWSAVDGMRDDHPAVEWVAGKRYVEDGDVITTAGVSSGVVGALRVVERLAGPEEAERAGALAAYPGWSRAAGLDIPVRGYSPADLPYVLNAAFPWGRATTGVGVGPGVDELDLAAALEVYSGSSFAQRTVPVAVDGETRTRHGLRLLAAAPADLDRLVLTADDPALTRWAAEHDVPVSRVRGFDAALTDLAVTADRASATAAGKFIEYPTAHLALTGGPWPWRPTVLLVLTVLVAGTAGLLIARRDKGKASDGGK</sequence>
<evidence type="ECO:0000256" key="1">
    <source>
        <dbReference type="SAM" id="Phobius"/>
    </source>
</evidence>
<dbReference type="InterPro" id="IPR002818">
    <property type="entry name" value="DJ-1/PfpI"/>
</dbReference>
<dbReference type="SUPFAM" id="SSF52317">
    <property type="entry name" value="Class I glutamine amidotransferase-like"/>
    <property type="match status" value="1"/>
</dbReference>
<dbReference type="EMBL" id="AYXG01000145">
    <property type="protein sequence ID" value="EWC60793.1"/>
    <property type="molecule type" value="Genomic_DNA"/>
</dbReference>
<evidence type="ECO:0000259" key="2">
    <source>
        <dbReference type="Pfam" id="PF01965"/>
    </source>
</evidence>
<reference evidence="3 4" key="1">
    <citation type="journal article" date="2014" name="Genome Announc.">
        <title>Draft Genome Sequence of the Antitrypanosomally Active Sponge-Associated Bacterium Actinokineospora sp. Strain EG49.</title>
        <authorList>
            <person name="Harjes J."/>
            <person name="Ryu T."/>
            <person name="Abdelmohsen U.R."/>
            <person name="Moitinho-Silva L."/>
            <person name="Horn H."/>
            <person name="Ravasi T."/>
            <person name="Hentschel U."/>
        </authorList>
    </citation>
    <scope>NUCLEOTIDE SEQUENCE [LARGE SCALE GENOMIC DNA]</scope>
    <source>
        <strain evidence="3 4">EG49</strain>
    </source>
</reference>
<evidence type="ECO:0000313" key="3">
    <source>
        <dbReference type="EMBL" id="EWC60793.1"/>
    </source>
</evidence>
<evidence type="ECO:0000313" key="4">
    <source>
        <dbReference type="Proteomes" id="UP000019277"/>
    </source>
</evidence>
<keyword evidence="1" id="KW-0472">Membrane</keyword>
<dbReference type="OrthoDB" id="3992151at2"/>
<dbReference type="RefSeq" id="WP_052021366.1">
    <property type="nucleotide sequence ID" value="NZ_AYXG01000145.1"/>
</dbReference>
<feature type="domain" description="DJ-1/PfpI" evidence="2">
    <location>
        <begin position="59"/>
        <end position="207"/>
    </location>
</feature>
<keyword evidence="4" id="KW-1185">Reference proteome</keyword>
<dbReference type="AlphaFoldDB" id="W7IKC4"/>
<keyword evidence="1" id="KW-1133">Transmembrane helix</keyword>
<dbReference type="eggNOG" id="COG4977">
    <property type="taxonomic scope" value="Bacteria"/>
</dbReference>
<dbReference type="InterPro" id="IPR029062">
    <property type="entry name" value="Class_I_gatase-like"/>
</dbReference>
<comment type="caution">
    <text evidence="3">The sequence shown here is derived from an EMBL/GenBank/DDBJ whole genome shotgun (WGS) entry which is preliminary data.</text>
</comment>
<gene>
    <name evidence="3" type="ORF">UO65_3934</name>
</gene>
<keyword evidence="1" id="KW-0812">Transmembrane</keyword>
<dbReference type="InterPro" id="IPR052158">
    <property type="entry name" value="INH-QAR"/>
</dbReference>
<dbReference type="PANTHER" id="PTHR43130:SF3">
    <property type="entry name" value="HTH-TYPE TRANSCRIPTIONAL REGULATOR RV1931C"/>
    <property type="match status" value="1"/>
</dbReference>
<name>W7IKC4_9PSEU</name>
<accession>W7IKC4</accession>
<dbReference type="STRING" id="909613.UO65_3934"/>
<protein>
    <submittedName>
        <fullName evidence="3">Transcriptional regulator, AraC family</fullName>
    </submittedName>
</protein>
<dbReference type="Proteomes" id="UP000019277">
    <property type="component" value="Unassembled WGS sequence"/>
</dbReference>